<evidence type="ECO:0000313" key="2">
    <source>
        <dbReference type="EMBL" id="MEQ2166522.1"/>
    </source>
</evidence>
<evidence type="ECO:0000256" key="1">
    <source>
        <dbReference type="SAM" id="MobiDB-lite"/>
    </source>
</evidence>
<protein>
    <submittedName>
        <fullName evidence="2">Uncharacterized protein</fullName>
    </submittedName>
</protein>
<sequence length="426" mass="45325">MCPPCLVVDHLREALADHACSNCSVLPRAVRLARLSSVEQPVDWAVSVQQDPLPLGQGVHPRNGLLRICIWEESQAAWAPGVGHQLSTELAQMKALLQSLQADGSGSGASLGGAGEPVSAAIKKALGRLQLDVPLAQPAPSTAFFRCRDAEAAFVVPPSAEYVQQLHACWTDTRAFSRPTADGRALAAMHEAPKFGLGCMPPVESAIASLIVPPDEALRPNARCSRPQCRVTDDLLCRAYDSGPIGNSLSHLMLSLSSSLELVPLDQSTQGLLDASLQAFTLMTRELGRTLSMLVHARRQVSLAQSPLTEPCRRMLRALPVVLGELFGSAALEALERTSQASRTWQQLAGFHRPPRRPVAGGAAGGLFRGSLPPPVPFLGSTSMAPRPRPGRAQGDRGGAQGLRPVWSGHSGRRFPRPSGGQGARR</sequence>
<gene>
    <name evidence="2" type="ORF">GOODEAATRI_029218</name>
</gene>
<organism evidence="2 3">
    <name type="scientific">Goodea atripinnis</name>
    <dbReference type="NCBI Taxonomy" id="208336"/>
    <lineage>
        <taxon>Eukaryota</taxon>
        <taxon>Metazoa</taxon>
        <taxon>Chordata</taxon>
        <taxon>Craniata</taxon>
        <taxon>Vertebrata</taxon>
        <taxon>Euteleostomi</taxon>
        <taxon>Actinopterygii</taxon>
        <taxon>Neopterygii</taxon>
        <taxon>Teleostei</taxon>
        <taxon>Neoteleostei</taxon>
        <taxon>Acanthomorphata</taxon>
        <taxon>Ovalentaria</taxon>
        <taxon>Atherinomorphae</taxon>
        <taxon>Cyprinodontiformes</taxon>
        <taxon>Goodeidae</taxon>
        <taxon>Goodea</taxon>
    </lineage>
</organism>
<dbReference type="EMBL" id="JAHRIO010024242">
    <property type="protein sequence ID" value="MEQ2166522.1"/>
    <property type="molecule type" value="Genomic_DNA"/>
</dbReference>
<evidence type="ECO:0000313" key="3">
    <source>
        <dbReference type="Proteomes" id="UP001476798"/>
    </source>
</evidence>
<comment type="caution">
    <text evidence="2">The sequence shown here is derived from an EMBL/GenBank/DDBJ whole genome shotgun (WGS) entry which is preliminary data.</text>
</comment>
<name>A0ABV0N546_9TELE</name>
<reference evidence="2 3" key="1">
    <citation type="submission" date="2021-06" db="EMBL/GenBank/DDBJ databases">
        <authorList>
            <person name="Palmer J.M."/>
        </authorList>
    </citation>
    <scope>NUCLEOTIDE SEQUENCE [LARGE SCALE GENOMIC DNA]</scope>
    <source>
        <strain evidence="2 3">GA_2019</strain>
        <tissue evidence="2">Muscle</tissue>
    </source>
</reference>
<dbReference type="Proteomes" id="UP001476798">
    <property type="component" value="Unassembled WGS sequence"/>
</dbReference>
<feature type="region of interest" description="Disordered" evidence="1">
    <location>
        <begin position="352"/>
        <end position="426"/>
    </location>
</feature>
<proteinExistence type="predicted"/>
<keyword evidence="3" id="KW-1185">Reference proteome</keyword>
<accession>A0ABV0N546</accession>